<sequence>MLRAEGLTKRYGEVEALAGLELEVRPGEVYCLLGPNGAGKSTTMNLFLGFAAPTAGRAWVCGLDVQHHLIESKRHLAYIPEQVHLYPHLSGAENLEYFAGLGGSAVSGPEVAALLERVGLPAAAHHRRSGEYSKGMRQKVGLALAVAKRARALLLDEPTSGLDPRASFEFSRLVRSMCDEGVAVLMATHDLFRARDLANRIGIMSAGRLVWEGGSGDLAGEDLERVYLEHVRRAAEEAAA</sequence>
<evidence type="ECO:0000313" key="6">
    <source>
        <dbReference type="Proteomes" id="UP001139031"/>
    </source>
</evidence>
<reference evidence="5" key="1">
    <citation type="submission" date="2021-08" db="EMBL/GenBank/DDBJ databases">
        <authorList>
            <person name="Stevens D.C."/>
        </authorList>
    </citation>
    <scope>NUCLEOTIDE SEQUENCE</scope>
    <source>
        <strain evidence="5">DSM 53165</strain>
    </source>
</reference>
<dbReference type="SMART" id="SM00382">
    <property type="entry name" value="AAA"/>
    <property type="match status" value="1"/>
</dbReference>
<dbReference type="PANTHER" id="PTHR42939:SF1">
    <property type="entry name" value="ABC TRANSPORTER ATP-BINDING PROTEIN ALBC-RELATED"/>
    <property type="match status" value="1"/>
</dbReference>
<evidence type="ECO:0000313" key="5">
    <source>
        <dbReference type="EMBL" id="MBZ5715876.1"/>
    </source>
</evidence>
<protein>
    <submittedName>
        <fullName evidence="5">ABC transporter ATP-binding protein</fullName>
    </submittedName>
</protein>
<dbReference type="GO" id="GO:0005524">
    <property type="term" value="F:ATP binding"/>
    <property type="evidence" value="ECO:0007669"/>
    <property type="project" value="UniProtKB-KW"/>
</dbReference>
<evidence type="ECO:0000259" key="4">
    <source>
        <dbReference type="PROSITE" id="PS50893"/>
    </source>
</evidence>
<dbReference type="RefSeq" id="WP_224197616.1">
    <property type="nucleotide sequence ID" value="NZ_JAIRAU010000059.1"/>
</dbReference>
<feature type="domain" description="ABC transporter" evidence="4">
    <location>
        <begin position="2"/>
        <end position="231"/>
    </location>
</feature>
<keyword evidence="1" id="KW-0813">Transport</keyword>
<accession>A0ABS7U6J1</accession>
<dbReference type="EMBL" id="JAIRAU010000059">
    <property type="protein sequence ID" value="MBZ5715876.1"/>
    <property type="molecule type" value="Genomic_DNA"/>
</dbReference>
<gene>
    <name evidence="5" type="ORF">K7C98_42165</name>
</gene>
<keyword evidence="3 5" id="KW-0067">ATP-binding</keyword>
<keyword evidence="2" id="KW-0547">Nucleotide-binding</keyword>
<keyword evidence="6" id="KW-1185">Reference proteome</keyword>
<dbReference type="InterPro" id="IPR027417">
    <property type="entry name" value="P-loop_NTPase"/>
</dbReference>
<evidence type="ECO:0000256" key="3">
    <source>
        <dbReference type="ARBA" id="ARBA00022840"/>
    </source>
</evidence>
<dbReference type="Proteomes" id="UP001139031">
    <property type="component" value="Unassembled WGS sequence"/>
</dbReference>
<dbReference type="CDD" id="cd03230">
    <property type="entry name" value="ABC_DR_subfamily_A"/>
    <property type="match status" value="1"/>
</dbReference>
<dbReference type="Pfam" id="PF00005">
    <property type="entry name" value="ABC_tran"/>
    <property type="match status" value="1"/>
</dbReference>
<proteinExistence type="predicted"/>
<dbReference type="PANTHER" id="PTHR42939">
    <property type="entry name" value="ABC TRANSPORTER ATP-BINDING PROTEIN ALBC-RELATED"/>
    <property type="match status" value="1"/>
</dbReference>
<dbReference type="PROSITE" id="PS50893">
    <property type="entry name" value="ABC_TRANSPORTER_2"/>
    <property type="match status" value="1"/>
</dbReference>
<dbReference type="InterPro" id="IPR003439">
    <property type="entry name" value="ABC_transporter-like_ATP-bd"/>
</dbReference>
<name>A0ABS7U6J1_9BACT</name>
<dbReference type="SUPFAM" id="SSF52540">
    <property type="entry name" value="P-loop containing nucleoside triphosphate hydrolases"/>
    <property type="match status" value="1"/>
</dbReference>
<dbReference type="Gene3D" id="3.40.50.300">
    <property type="entry name" value="P-loop containing nucleotide triphosphate hydrolases"/>
    <property type="match status" value="1"/>
</dbReference>
<dbReference type="InterPro" id="IPR003593">
    <property type="entry name" value="AAA+_ATPase"/>
</dbReference>
<dbReference type="PROSITE" id="PS00211">
    <property type="entry name" value="ABC_TRANSPORTER_1"/>
    <property type="match status" value="1"/>
</dbReference>
<dbReference type="InterPro" id="IPR017871">
    <property type="entry name" value="ABC_transporter-like_CS"/>
</dbReference>
<evidence type="ECO:0000256" key="1">
    <source>
        <dbReference type="ARBA" id="ARBA00022448"/>
    </source>
</evidence>
<comment type="caution">
    <text evidence="5">The sequence shown here is derived from an EMBL/GenBank/DDBJ whole genome shotgun (WGS) entry which is preliminary data.</text>
</comment>
<organism evidence="5 6">
    <name type="scientific">Nannocystis pusilla</name>
    <dbReference type="NCBI Taxonomy" id="889268"/>
    <lineage>
        <taxon>Bacteria</taxon>
        <taxon>Pseudomonadati</taxon>
        <taxon>Myxococcota</taxon>
        <taxon>Polyangia</taxon>
        <taxon>Nannocystales</taxon>
        <taxon>Nannocystaceae</taxon>
        <taxon>Nannocystis</taxon>
    </lineage>
</organism>
<dbReference type="InterPro" id="IPR051782">
    <property type="entry name" value="ABC_Transporter_VariousFunc"/>
</dbReference>
<evidence type="ECO:0000256" key="2">
    <source>
        <dbReference type="ARBA" id="ARBA00022741"/>
    </source>
</evidence>